<dbReference type="STRING" id="1423775.FD03_GL000816"/>
<keyword evidence="2" id="KW-0320">Glycogen biosynthesis</keyword>
<dbReference type="Gene3D" id="3.90.550.10">
    <property type="entry name" value="Spore Coat Polysaccharide Biosynthesis Protein SpsA, Chain A"/>
    <property type="match status" value="1"/>
</dbReference>
<dbReference type="InterPro" id="IPR029044">
    <property type="entry name" value="Nucleotide-diphossugar_trans"/>
</dbReference>
<feature type="domain" description="Glucose-1-phosphate adenylyltransferase/Bifunctional protein GlmU-like C-terminal hexapeptide" evidence="4">
    <location>
        <begin position="294"/>
        <end position="362"/>
    </location>
</feature>
<accession>A0A0R1KD59</accession>
<dbReference type="Pfam" id="PF24894">
    <property type="entry name" value="Hexapep_GlmU"/>
    <property type="match status" value="1"/>
</dbReference>
<dbReference type="OrthoDB" id="9801810at2"/>
<proteinExistence type="inferred from homology"/>
<evidence type="ECO:0000259" key="3">
    <source>
        <dbReference type="Pfam" id="PF00483"/>
    </source>
</evidence>
<dbReference type="GO" id="GO:0008878">
    <property type="term" value="F:glucose-1-phosphate adenylyltransferase activity"/>
    <property type="evidence" value="ECO:0007669"/>
    <property type="project" value="InterPro"/>
</dbReference>
<dbReference type="PANTHER" id="PTHR43523:SF6">
    <property type="entry name" value="GLYCOGEN BIOSYNTHESIS PROTEIN GLGD"/>
    <property type="match status" value="1"/>
</dbReference>
<dbReference type="CDD" id="cd04651">
    <property type="entry name" value="LbH_G1P_AT_C"/>
    <property type="match status" value="1"/>
</dbReference>
<dbReference type="PATRIC" id="fig|1423775.4.peg.833"/>
<dbReference type="CDD" id="cd02508">
    <property type="entry name" value="ADP_Glucose_PP"/>
    <property type="match status" value="1"/>
</dbReference>
<dbReference type="GO" id="GO:0005978">
    <property type="term" value="P:glycogen biosynthetic process"/>
    <property type="evidence" value="ECO:0007669"/>
    <property type="project" value="UniProtKB-KW"/>
</dbReference>
<comment type="caution">
    <text evidence="5">The sequence shown here is derived from an EMBL/GenBank/DDBJ whole genome shotgun (WGS) entry which is preliminary data.</text>
</comment>
<dbReference type="InterPro" id="IPR011831">
    <property type="entry name" value="ADP-Glc_PPase"/>
</dbReference>
<dbReference type="Pfam" id="PF00483">
    <property type="entry name" value="NTP_transferase"/>
    <property type="match status" value="1"/>
</dbReference>
<evidence type="ECO:0000313" key="5">
    <source>
        <dbReference type="EMBL" id="KRK81224.1"/>
    </source>
</evidence>
<dbReference type="NCBIfam" id="TIGR02092">
    <property type="entry name" value="glgD"/>
    <property type="match status" value="1"/>
</dbReference>
<keyword evidence="5" id="KW-0548">Nucleotidyltransferase</keyword>
<dbReference type="InterPro" id="IPR011832">
    <property type="entry name" value="GlgDAde_trans"/>
</dbReference>
<dbReference type="InterPro" id="IPR011004">
    <property type="entry name" value="Trimer_LpxA-like_sf"/>
</dbReference>
<evidence type="ECO:0000256" key="1">
    <source>
        <dbReference type="ARBA" id="ARBA00010443"/>
    </source>
</evidence>
<dbReference type="EMBL" id="AZDZ01000001">
    <property type="protein sequence ID" value="KRK81224.1"/>
    <property type="molecule type" value="Genomic_DNA"/>
</dbReference>
<dbReference type="SUPFAM" id="SSF53448">
    <property type="entry name" value="Nucleotide-diphospho-sugar transferases"/>
    <property type="match status" value="1"/>
</dbReference>
<dbReference type="Proteomes" id="UP000051248">
    <property type="component" value="Unassembled WGS sequence"/>
</dbReference>
<dbReference type="RefSeq" id="WP_025023404.1">
    <property type="nucleotide sequence ID" value="NZ_AZDZ01000001.1"/>
</dbReference>
<feature type="domain" description="Nucleotidyl transferase" evidence="3">
    <location>
        <begin position="18"/>
        <end position="159"/>
    </location>
</feature>
<evidence type="ECO:0000256" key="2">
    <source>
        <dbReference type="ARBA" id="ARBA00023056"/>
    </source>
</evidence>
<dbReference type="PANTHER" id="PTHR43523">
    <property type="entry name" value="GLUCOSE-1-PHOSPHATE ADENYLYLTRANSFERASE-RELATED"/>
    <property type="match status" value="1"/>
</dbReference>
<reference evidence="5 6" key="1">
    <citation type="journal article" date="2015" name="Genome Announc.">
        <title>Expanding the biotechnology potential of lactobacilli through comparative genomics of 213 strains and associated genera.</title>
        <authorList>
            <person name="Sun Z."/>
            <person name="Harris H.M."/>
            <person name="McCann A."/>
            <person name="Guo C."/>
            <person name="Argimon S."/>
            <person name="Zhang W."/>
            <person name="Yang X."/>
            <person name="Jeffery I.B."/>
            <person name="Cooney J.C."/>
            <person name="Kagawa T.F."/>
            <person name="Liu W."/>
            <person name="Song Y."/>
            <person name="Salvetti E."/>
            <person name="Wrobel A."/>
            <person name="Rasinkangas P."/>
            <person name="Parkhill J."/>
            <person name="Rea M.C."/>
            <person name="O'Sullivan O."/>
            <person name="Ritari J."/>
            <person name="Douillard F.P."/>
            <person name="Paul Ross R."/>
            <person name="Yang R."/>
            <person name="Briner A.E."/>
            <person name="Felis G.E."/>
            <person name="de Vos W.M."/>
            <person name="Barrangou R."/>
            <person name="Klaenhammer T.R."/>
            <person name="Caufield P.W."/>
            <person name="Cui Y."/>
            <person name="Zhang H."/>
            <person name="O'Toole P.W."/>
        </authorList>
    </citation>
    <scope>NUCLEOTIDE SEQUENCE [LARGE SCALE GENOMIC DNA]</scope>
    <source>
        <strain evidence="5 6">DSM 19682</strain>
    </source>
</reference>
<dbReference type="SUPFAM" id="SSF51161">
    <property type="entry name" value="Trimeric LpxA-like enzymes"/>
    <property type="match status" value="1"/>
</dbReference>
<dbReference type="eggNOG" id="COG0448">
    <property type="taxonomic scope" value="Bacteria"/>
</dbReference>
<organism evidence="5 6">
    <name type="scientific">Companilactobacillus nodensis DSM 19682 = JCM 14932 = NBRC 107160</name>
    <dbReference type="NCBI Taxonomy" id="1423775"/>
    <lineage>
        <taxon>Bacteria</taxon>
        <taxon>Bacillati</taxon>
        <taxon>Bacillota</taxon>
        <taxon>Bacilli</taxon>
        <taxon>Lactobacillales</taxon>
        <taxon>Lactobacillaceae</taxon>
        <taxon>Companilactobacillus</taxon>
    </lineage>
</organism>
<gene>
    <name evidence="5" type="ORF">FD03_GL000816</name>
</gene>
<dbReference type="InterPro" id="IPR005835">
    <property type="entry name" value="NTP_transferase_dom"/>
</dbReference>
<keyword evidence="6" id="KW-1185">Reference proteome</keyword>
<dbReference type="AlphaFoldDB" id="A0A0R1KD59"/>
<sequence>MKHNSVSAVINLVEPWEKLEPLTDARPVGTLPFGGRYRLLDFPLSSIANAGIQNVMIASPRSGRSVSDHIRSGNDWNLDTIRGGLFNFPYNDLSLIAPEKKDTLIHHYYDNAILFLKRSNSEYTVVMGTRNICNIDLKALLRYHKERDNRVTTVYKSVDASEVKPTNTVLQLTDNGMATSVVQASKTIPSSEGKLAKDLNIYLMSTVDLVDILNEANQRGDLISLERLMKQAVIQHNANAFEYTGFYANIHDIPSYYKASMSILKEDNFRALFYSQRQIYTKVKNEIPTFFAKSSQVKGSLCGTGGYIEGKVDNSVIFRNVFINRNSLIQDSVIMQGTRIGVGTTIQNAVIDKNVVIGPNLELKGTPEEPLVIGKGKRIFRQTEVTNE</sequence>
<dbReference type="InterPro" id="IPR056818">
    <property type="entry name" value="GlmU/GlgC-like_hexapep"/>
</dbReference>
<evidence type="ECO:0000259" key="4">
    <source>
        <dbReference type="Pfam" id="PF24894"/>
    </source>
</evidence>
<name>A0A0R1KD59_9LACO</name>
<evidence type="ECO:0000313" key="6">
    <source>
        <dbReference type="Proteomes" id="UP000051248"/>
    </source>
</evidence>
<dbReference type="Gene3D" id="2.160.10.10">
    <property type="entry name" value="Hexapeptide repeat proteins"/>
    <property type="match status" value="1"/>
</dbReference>
<protein>
    <submittedName>
        <fullName evidence="5">Glucose-1-phosphate adenylyltransferase, subunit</fullName>
    </submittedName>
</protein>
<comment type="similarity">
    <text evidence="1">Belongs to the bacterial/plant glucose-1-phosphate adenylyltransferase family.</text>
</comment>
<keyword evidence="5" id="KW-0808">Transferase</keyword>